<sequence length="163" mass="18265">MRAKIKNGGDSLLSNRMRLFRNSTRQFRNPLITSIFSLSFGSNRHGAAQNEPDHCKYDVSSVEDATLGISPSSDNDGYCQTEKKNYERHFSPPLNILWPGLAYLVTKVLKKLTTLSLIAPIKKGQGKLQVSHSLAYPSPNVKLVALIDNLCYDGRQFIYTELC</sequence>
<dbReference type="Proteomes" id="UP000229816">
    <property type="component" value="Unassembled WGS sequence"/>
</dbReference>
<evidence type="ECO:0000313" key="1">
    <source>
        <dbReference type="EMBL" id="PJC28262.1"/>
    </source>
</evidence>
<comment type="caution">
    <text evidence="1">The sequence shown here is derived from an EMBL/GenBank/DDBJ whole genome shotgun (WGS) entry which is preliminary data.</text>
</comment>
<name>A0A2M8ET20_9BACT</name>
<evidence type="ECO:0000313" key="2">
    <source>
        <dbReference type="Proteomes" id="UP000229816"/>
    </source>
</evidence>
<proteinExistence type="predicted"/>
<gene>
    <name evidence="1" type="ORF">CO054_01070</name>
</gene>
<protein>
    <submittedName>
        <fullName evidence="1">Uncharacterized protein</fullName>
    </submittedName>
</protein>
<dbReference type="EMBL" id="PFSF01000023">
    <property type="protein sequence ID" value="PJC28262.1"/>
    <property type="molecule type" value="Genomic_DNA"/>
</dbReference>
<dbReference type="AlphaFoldDB" id="A0A2M8ET20"/>
<reference evidence="2" key="1">
    <citation type="submission" date="2017-09" db="EMBL/GenBank/DDBJ databases">
        <title>Depth-based differentiation of microbial function through sediment-hosted aquifers and enrichment of novel symbionts in the deep terrestrial subsurface.</title>
        <authorList>
            <person name="Probst A.J."/>
            <person name="Ladd B."/>
            <person name="Jarett J.K."/>
            <person name="Geller-Mcgrath D.E."/>
            <person name="Sieber C.M.K."/>
            <person name="Emerson J.B."/>
            <person name="Anantharaman K."/>
            <person name="Thomas B.C."/>
            <person name="Malmstrom R."/>
            <person name="Stieglmeier M."/>
            <person name="Klingl A."/>
            <person name="Woyke T."/>
            <person name="Ryan C.M."/>
            <person name="Banfield J.F."/>
        </authorList>
    </citation>
    <scope>NUCLEOTIDE SEQUENCE [LARGE SCALE GENOMIC DNA]</scope>
</reference>
<organism evidence="1 2">
    <name type="scientific">Candidatus Shapirobacteria bacterium CG_4_9_14_0_2_um_filter_39_11</name>
    <dbReference type="NCBI Taxonomy" id="1974478"/>
    <lineage>
        <taxon>Bacteria</taxon>
        <taxon>Candidatus Shapironibacteriota</taxon>
    </lineage>
</organism>
<accession>A0A2M8ET20</accession>